<keyword evidence="1" id="KW-0175">Coiled coil</keyword>
<organism evidence="2">
    <name type="scientific">Tanacetum cinerariifolium</name>
    <name type="common">Dalmatian daisy</name>
    <name type="synonym">Chrysanthemum cinerariifolium</name>
    <dbReference type="NCBI Taxonomy" id="118510"/>
    <lineage>
        <taxon>Eukaryota</taxon>
        <taxon>Viridiplantae</taxon>
        <taxon>Streptophyta</taxon>
        <taxon>Embryophyta</taxon>
        <taxon>Tracheophyta</taxon>
        <taxon>Spermatophyta</taxon>
        <taxon>Magnoliopsida</taxon>
        <taxon>eudicotyledons</taxon>
        <taxon>Gunneridae</taxon>
        <taxon>Pentapetalae</taxon>
        <taxon>asterids</taxon>
        <taxon>campanulids</taxon>
        <taxon>Asterales</taxon>
        <taxon>Asteraceae</taxon>
        <taxon>Asteroideae</taxon>
        <taxon>Anthemideae</taxon>
        <taxon>Anthemidinae</taxon>
        <taxon>Tanacetum</taxon>
    </lineage>
</organism>
<comment type="caution">
    <text evidence="2">The sequence shown here is derived from an EMBL/GenBank/DDBJ whole genome shotgun (WGS) entry which is preliminary data.</text>
</comment>
<evidence type="ECO:0000313" key="2">
    <source>
        <dbReference type="EMBL" id="GEU76134.1"/>
    </source>
</evidence>
<dbReference type="AlphaFoldDB" id="A0A6L2MV62"/>
<dbReference type="EMBL" id="BKCJ010007218">
    <property type="protein sequence ID" value="GEU76134.1"/>
    <property type="molecule type" value="Genomic_DNA"/>
</dbReference>
<sequence>MTHPYSNRNVVPTAVLTRSRLVSLNAARPVPIVVPQSSVKSPWPIKHVVNKAHSPIRRPINHRPATKNSNFNKKVTTVKVNKVNAVQGTKGFDQIVDFLNAHTIQYALVCISAKRTAWNDFSCSMASAFICLATVADLPSHNTCYTSPTLTQKVFANIQRVGKCFSRVETPLFASMLVQPQPHAEEEQEEVKVAELEQDKHTQALEILKLKKRVKKLEKKKRSKSLGFKRLRRVVTIDAEPQGRINQEDVNTASKGVHVAELYLMMKSLKSCNQEQAENDDLERAQVLQKQYDDKEENIDWNVIVEKIQERHLENIRKYQSLKKKPVSIAQARKNMIFYLKNMAGYKMEHFRGMTYDKETPSNDPKEMSKEDVQNMLEIVPVSEFKVETLQVKFPIIDWEIHIEGSRTYWKIIRVGGITEAY</sequence>
<gene>
    <name evidence="2" type="ORF">Tci_048112</name>
</gene>
<accession>A0A6L2MV62</accession>
<proteinExistence type="predicted"/>
<evidence type="ECO:0000256" key="1">
    <source>
        <dbReference type="SAM" id="Coils"/>
    </source>
</evidence>
<feature type="coiled-coil region" evidence="1">
    <location>
        <begin position="184"/>
        <end position="220"/>
    </location>
</feature>
<reference evidence="2" key="1">
    <citation type="journal article" date="2019" name="Sci. Rep.">
        <title>Draft genome of Tanacetum cinerariifolium, the natural source of mosquito coil.</title>
        <authorList>
            <person name="Yamashiro T."/>
            <person name="Shiraishi A."/>
            <person name="Satake H."/>
            <person name="Nakayama K."/>
        </authorList>
    </citation>
    <scope>NUCLEOTIDE SEQUENCE</scope>
</reference>
<name>A0A6L2MV62_TANCI</name>
<protein>
    <submittedName>
        <fullName evidence="2">Uncharacterized protein</fullName>
    </submittedName>
</protein>